<evidence type="ECO:0000256" key="4">
    <source>
        <dbReference type="ARBA" id="ARBA00022840"/>
    </source>
</evidence>
<dbReference type="GO" id="GO:0004674">
    <property type="term" value="F:protein serine/threonine kinase activity"/>
    <property type="evidence" value="ECO:0007669"/>
    <property type="project" value="TreeGrafter"/>
</dbReference>
<proteinExistence type="predicted"/>
<gene>
    <name evidence="6" type="ORF">ALEPTO_LOCUS10543</name>
</gene>
<dbReference type="SUPFAM" id="SSF56112">
    <property type="entry name" value="Protein kinase-like (PK-like)"/>
    <property type="match status" value="1"/>
</dbReference>
<dbReference type="InterPro" id="IPR051681">
    <property type="entry name" value="Ser/Thr_Kinases-Pseudokinases"/>
</dbReference>
<accession>A0A9N9E860</accession>
<reference evidence="6" key="1">
    <citation type="submission" date="2021-06" db="EMBL/GenBank/DDBJ databases">
        <authorList>
            <person name="Kallberg Y."/>
            <person name="Tangrot J."/>
            <person name="Rosling A."/>
        </authorList>
    </citation>
    <scope>NUCLEOTIDE SEQUENCE</scope>
    <source>
        <strain evidence="6">FL130A</strain>
    </source>
</reference>
<keyword evidence="7" id="KW-1185">Reference proteome</keyword>
<dbReference type="AlphaFoldDB" id="A0A9N9E860"/>
<dbReference type="PANTHER" id="PTHR44329:SF288">
    <property type="entry name" value="MITOGEN-ACTIVATED PROTEIN KINASE KINASE KINASE 20"/>
    <property type="match status" value="1"/>
</dbReference>
<dbReference type="InterPro" id="IPR000719">
    <property type="entry name" value="Prot_kinase_dom"/>
</dbReference>
<dbReference type="Pfam" id="PF07714">
    <property type="entry name" value="PK_Tyr_Ser-Thr"/>
    <property type="match status" value="1"/>
</dbReference>
<dbReference type="Proteomes" id="UP000789508">
    <property type="component" value="Unassembled WGS sequence"/>
</dbReference>
<dbReference type="PROSITE" id="PS50011">
    <property type="entry name" value="PROTEIN_KINASE_DOM"/>
    <property type="match status" value="1"/>
</dbReference>
<sequence>EDSYFLVMQFANNGTLREFLEEKRDTLDWAKKISLAYQIADGVHYIHSLDIIHRDLHSKNILLHDNRIKISDFGCSKDINSKSSSIPTIQGAIPYIEPKMFIELEYRKDKRSDIYSLGVLLWEISSCCIPFRDLNWLALFNEIINGLREEPIDNTPLEYVELYKDCWQFEPKNRPLIQEYLIILE</sequence>
<protein>
    <submittedName>
        <fullName evidence="6">4162_t:CDS:1</fullName>
    </submittedName>
</protein>
<dbReference type="PRINTS" id="PR00109">
    <property type="entry name" value="TYRKINASE"/>
</dbReference>
<comment type="caution">
    <text evidence="6">The sequence shown here is derived from an EMBL/GenBank/DDBJ whole genome shotgun (WGS) entry which is preliminary data.</text>
</comment>
<dbReference type="InterPro" id="IPR001245">
    <property type="entry name" value="Ser-Thr/Tyr_kinase_cat_dom"/>
</dbReference>
<dbReference type="GO" id="GO:0005524">
    <property type="term" value="F:ATP binding"/>
    <property type="evidence" value="ECO:0007669"/>
    <property type="project" value="UniProtKB-KW"/>
</dbReference>
<keyword evidence="3" id="KW-0418">Kinase</keyword>
<evidence type="ECO:0000256" key="3">
    <source>
        <dbReference type="ARBA" id="ARBA00022777"/>
    </source>
</evidence>
<evidence type="ECO:0000256" key="1">
    <source>
        <dbReference type="ARBA" id="ARBA00022679"/>
    </source>
</evidence>
<dbReference type="EMBL" id="CAJVPS010012082">
    <property type="protein sequence ID" value="CAG8669030.1"/>
    <property type="molecule type" value="Genomic_DNA"/>
</dbReference>
<feature type="domain" description="Protein kinase" evidence="5">
    <location>
        <begin position="1"/>
        <end position="185"/>
    </location>
</feature>
<evidence type="ECO:0000256" key="2">
    <source>
        <dbReference type="ARBA" id="ARBA00022741"/>
    </source>
</evidence>
<evidence type="ECO:0000259" key="5">
    <source>
        <dbReference type="PROSITE" id="PS50011"/>
    </source>
</evidence>
<keyword evidence="4" id="KW-0067">ATP-binding</keyword>
<evidence type="ECO:0000313" key="6">
    <source>
        <dbReference type="EMBL" id="CAG8669030.1"/>
    </source>
</evidence>
<dbReference type="OrthoDB" id="10261027at2759"/>
<feature type="non-terminal residue" evidence="6">
    <location>
        <position position="185"/>
    </location>
</feature>
<name>A0A9N9E860_9GLOM</name>
<dbReference type="InterPro" id="IPR011009">
    <property type="entry name" value="Kinase-like_dom_sf"/>
</dbReference>
<keyword evidence="2" id="KW-0547">Nucleotide-binding</keyword>
<evidence type="ECO:0000313" key="7">
    <source>
        <dbReference type="Proteomes" id="UP000789508"/>
    </source>
</evidence>
<keyword evidence="1" id="KW-0808">Transferase</keyword>
<dbReference type="PANTHER" id="PTHR44329">
    <property type="entry name" value="SERINE/THREONINE-PROTEIN KINASE TNNI3K-RELATED"/>
    <property type="match status" value="1"/>
</dbReference>
<dbReference type="Gene3D" id="1.10.510.10">
    <property type="entry name" value="Transferase(Phosphotransferase) domain 1"/>
    <property type="match status" value="1"/>
</dbReference>
<organism evidence="6 7">
    <name type="scientific">Ambispora leptoticha</name>
    <dbReference type="NCBI Taxonomy" id="144679"/>
    <lineage>
        <taxon>Eukaryota</taxon>
        <taxon>Fungi</taxon>
        <taxon>Fungi incertae sedis</taxon>
        <taxon>Mucoromycota</taxon>
        <taxon>Glomeromycotina</taxon>
        <taxon>Glomeromycetes</taxon>
        <taxon>Archaeosporales</taxon>
        <taxon>Ambisporaceae</taxon>
        <taxon>Ambispora</taxon>
    </lineage>
</organism>